<evidence type="ECO:0000256" key="8">
    <source>
        <dbReference type="SAM" id="Phobius"/>
    </source>
</evidence>
<dbReference type="GO" id="GO:0034389">
    <property type="term" value="P:lipid droplet organization"/>
    <property type="evidence" value="ECO:0007669"/>
    <property type="project" value="TreeGrafter"/>
</dbReference>
<dbReference type="Pfam" id="PF10261">
    <property type="entry name" value="FIT"/>
    <property type="match status" value="2"/>
</dbReference>
<feature type="transmembrane region" description="Helical" evidence="8">
    <location>
        <begin position="73"/>
        <end position="91"/>
    </location>
</feature>
<dbReference type="EMBL" id="CAJVPS010016010">
    <property type="protein sequence ID" value="CAG8688381.1"/>
    <property type="molecule type" value="Genomic_DNA"/>
</dbReference>
<dbReference type="OrthoDB" id="5579088at2759"/>
<dbReference type="GO" id="GO:0019915">
    <property type="term" value="P:lipid storage"/>
    <property type="evidence" value="ECO:0007669"/>
    <property type="project" value="InterPro"/>
</dbReference>
<feature type="transmembrane region" description="Helical" evidence="8">
    <location>
        <begin position="20"/>
        <end position="41"/>
    </location>
</feature>
<evidence type="ECO:0000313" key="9">
    <source>
        <dbReference type="EMBL" id="CAG8688381.1"/>
    </source>
</evidence>
<evidence type="ECO:0000256" key="5">
    <source>
        <dbReference type="ARBA" id="ARBA00022989"/>
    </source>
</evidence>
<comment type="subcellular location">
    <subcellularLocation>
        <location evidence="1">Endoplasmic reticulum membrane</location>
        <topology evidence="1">Multi-pass membrane protein</topology>
    </subcellularLocation>
</comment>
<evidence type="ECO:0000256" key="3">
    <source>
        <dbReference type="ARBA" id="ARBA00022801"/>
    </source>
</evidence>
<dbReference type="AlphaFoldDB" id="A0A9N9ER60"/>
<evidence type="ECO:0000256" key="1">
    <source>
        <dbReference type="ARBA" id="ARBA00004477"/>
    </source>
</evidence>
<dbReference type="GO" id="GO:0005789">
    <property type="term" value="C:endoplasmic reticulum membrane"/>
    <property type="evidence" value="ECO:0007669"/>
    <property type="project" value="UniProtKB-SubCell"/>
</dbReference>
<dbReference type="InterPro" id="IPR019388">
    <property type="entry name" value="FIT"/>
</dbReference>
<dbReference type="GO" id="GO:0010945">
    <property type="term" value="F:coenzyme A diphosphatase activity"/>
    <property type="evidence" value="ECO:0007669"/>
    <property type="project" value="InterPro"/>
</dbReference>
<keyword evidence="6" id="KW-0443">Lipid metabolism</keyword>
<gene>
    <name evidence="9" type="ORF">ALEPTO_LOCUS11121</name>
</gene>
<name>A0A9N9ER60_9GLOM</name>
<reference evidence="9" key="1">
    <citation type="submission" date="2021-06" db="EMBL/GenBank/DDBJ databases">
        <authorList>
            <person name="Kallberg Y."/>
            <person name="Tangrot J."/>
            <person name="Rosling A."/>
        </authorList>
    </citation>
    <scope>NUCLEOTIDE SEQUENCE</scope>
    <source>
        <strain evidence="9">FL130A</strain>
    </source>
</reference>
<feature type="non-terminal residue" evidence="9">
    <location>
        <position position="1"/>
    </location>
</feature>
<keyword evidence="7 8" id="KW-0472">Membrane</keyword>
<sequence>NQKAELAMTVVKNFIPHSLQLFLLVLYPATAILGSLHWTIARPPQSYFSEKSNIFNVWLVKNETIKKERWKAAIRWFLATAYWFIMTQWFFGPSTIDRVFLWTGGECIKEGAYMNHTKAYACKTNGGRWIGGHDVSGHCFLLIHASLFLCEEFSIVAYRYHDFQLVMNTTHKIVTRMLQALLIVWWWMLLMTGIYFHNLTEKLTGSLFGVLYWLVAYCFVFPNYAKSWMPYEVSEALRRNQVGLVADRMIYPIYRGHATVLENTEL</sequence>
<keyword evidence="5 8" id="KW-1133">Transmembrane helix</keyword>
<feature type="transmembrane region" description="Helical" evidence="8">
    <location>
        <begin position="203"/>
        <end position="221"/>
    </location>
</feature>
<feature type="transmembrane region" description="Helical" evidence="8">
    <location>
        <begin position="178"/>
        <end position="197"/>
    </location>
</feature>
<dbReference type="Proteomes" id="UP000789508">
    <property type="component" value="Unassembled WGS sequence"/>
</dbReference>
<evidence type="ECO:0000256" key="7">
    <source>
        <dbReference type="ARBA" id="ARBA00023136"/>
    </source>
</evidence>
<dbReference type="PANTHER" id="PTHR23129">
    <property type="entry name" value="ACYL-COENZYME A DIPHOSPHATASE FITM2"/>
    <property type="match status" value="1"/>
</dbReference>
<organism evidence="9 10">
    <name type="scientific">Ambispora leptoticha</name>
    <dbReference type="NCBI Taxonomy" id="144679"/>
    <lineage>
        <taxon>Eukaryota</taxon>
        <taxon>Fungi</taxon>
        <taxon>Fungi incertae sedis</taxon>
        <taxon>Mucoromycota</taxon>
        <taxon>Glomeromycotina</taxon>
        <taxon>Glomeromycetes</taxon>
        <taxon>Archaeosporales</taxon>
        <taxon>Ambisporaceae</taxon>
        <taxon>Ambispora</taxon>
    </lineage>
</organism>
<accession>A0A9N9ER60</accession>
<dbReference type="PANTHER" id="PTHR23129:SF0">
    <property type="entry name" value="ACYL-COENZYME A DIPHOSPHATASE FITM2"/>
    <property type="match status" value="1"/>
</dbReference>
<keyword evidence="2 8" id="KW-0812">Transmembrane</keyword>
<evidence type="ECO:0000313" key="10">
    <source>
        <dbReference type="Proteomes" id="UP000789508"/>
    </source>
</evidence>
<evidence type="ECO:0000256" key="4">
    <source>
        <dbReference type="ARBA" id="ARBA00022824"/>
    </source>
</evidence>
<dbReference type="GO" id="GO:0008654">
    <property type="term" value="P:phospholipid biosynthetic process"/>
    <property type="evidence" value="ECO:0007669"/>
    <property type="project" value="TreeGrafter"/>
</dbReference>
<keyword evidence="3" id="KW-0378">Hydrolase</keyword>
<evidence type="ECO:0000256" key="2">
    <source>
        <dbReference type="ARBA" id="ARBA00022692"/>
    </source>
</evidence>
<comment type="caution">
    <text evidence="9">The sequence shown here is derived from an EMBL/GenBank/DDBJ whole genome shotgun (WGS) entry which is preliminary data.</text>
</comment>
<protein>
    <submittedName>
        <fullName evidence="9">8084_t:CDS:1</fullName>
    </submittedName>
</protein>
<keyword evidence="4" id="KW-0256">Endoplasmic reticulum</keyword>
<keyword evidence="10" id="KW-1185">Reference proteome</keyword>
<evidence type="ECO:0000256" key="6">
    <source>
        <dbReference type="ARBA" id="ARBA00023098"/>
    </source>
</evidence>
<proteinExistence type="predicted"/>